<dbReference type="OrthoDB" id="770454at2"/>
<evidence type="ECO:0000313" key="2">
    <source>
        <dbReference type="Proteomes" id="UP000184611"/>
    </source>
</evidence>
<gene>
    <name evidence="1" type="ORF">SAMN05443547_1078</name>
</gene>
<name>A0A1M7ZV19_9FLAO</name>
<dbReference type="STRING" id="416016.SAMN05443547_1078"/>
<dbReference type="AlphaFoldDB" id="A0A1M7ZV19"/>
<accession>A0A1M7ZV19</accession>
<evidence type="ECO:0008006" key="3">
    <source>
        <dbReference type="Google" id="ProtNLM"/>
    </source>
</evidence>
<sequence>MDIRLEKLELMKMLMETENPLVLQAIRKIFQKEDKDWWDDLTEEQQNILNESMEQYEKGEFSSFDDFIKPHLK</sequence>
<organism evidence="1 2">
    <name type="scientific">Flavobacterium cucumis</name>
    <dbReference type="NCBI Taxonomy" id="416016"/>
    <lineage>
        <taxon>Bacteria</taxon>
        <taxon>Pseudomonadati</taxon>
        <taxon>Bacteroidota</taxon>
        <taxon>Flavobacteriia</taxon>
        <taxon>Flavobacteriales</taxon>
        <taxon>Flavobacteriaceae</taxon>
        <taxon>Flavobacterium</taxon>
    </lineage>
</organism>
<proteinExistence type="predicted"/>
<protein>
    <recommendedName>
        <fullName evidence="3">Addiction module component</fullName>
    </recommendedName>
</protein>
<evidence type="ECO:0000313" key="1">
    <source>
        <dbReference type="EMBL" id="SHO72739.1"/>
    </source>
</evidence>
<dbReference type="EMBL" id="FRYK01000001">
    <property type="protein sequence ID" value="SHO72739.1"/>
    <property type="molecule type" value="Genomic_DNA"/>
</dbReference>
<reference evidence="2" key="1">
    <citation type="submission" date="2016-12" db="EMBL/GenBank/DDBJ databases">
        <authorList>
            <person name="Varghese N."/>
            <person name="Submissions S."/>
        </authorList>
    </citation>
    <scope>NUCLEOTIDE SEQUENCE [LARGE SCALE GENOMIC DNA]</scope>
    <source>
        <strain evidence="2">DSM 18830</strain>
    </source>
</reference>
<keyword evidence="2" id="KW-1185">Reference proteome</keyword>
<dbReference type="Proteomes" id="UP000184611">
    <property type="component" value="Unassembled WGS sequence"/>
</dbReference>